<evidence type="ECO:0000256" key="1">
    <source>
        <dbReference type="SAM" id="Phobius"/>
    </source>
</evidence>
<dbReference type="OrthoDB" id="7847071at2"/>
<keyword evidence="1" id="KW-1133">Transmembrane helix</keyword>
<organism evidence="2 3">
    <name type="scientific">Cognatishimia activa</name>
    <dbReference type="NCBI Taxonomy" id="1715691"/>
    <lineage>
        <taxon>Bacteria</taxon>
        <taxon>Pseudomonadati</taxon>
        <taxon>Pseudomonadota</taxon>
        <taxon>Alphaproteobacteria</taxon>
        <taxon>Rhodobacterales</taxon>
        <taxon>Paracoccaceae</taxon>
        <taxon>Cognatishimia</taxon>
    </lineage>
</organism>
<dbReference type="STRING" id="1715691.TA5113_02806"/>
<sequence>MNWYETVLELIDLRSFSNLWFWIMLAVIWSSASHWILGVPYDLVLRARRKGGQHEDDLHDLVRINVGRLMYISRVSGLWMTSFGCFLLSIVAVLGFYYRIEFAQATFLIFFPLAFVGLLTLATARGIEADASSGEELYKRLARHRVYVQLIGTMSIFVTSMWGMYQNFQISPLG</sequence>
<keyword evidence="1" id="KW-0472">Membrane</keyword>
<feature type="transmembrane region" description="Helical" evidence="1">
    <location>
        <begin position="20"/>
        <end position="41"/>
    </location>
</feature>
<evidence type="ECO:0008006" key="4">
    <source>
        <dbReference type="Google" id="ProtNLM"/>
    </source>
</evidence>
<feature type="transmembrane region" description="Helical" evidence="1">
    <location>
        <begin position="78"/>
        <end position="98"/>
    </location>
</feature>
<protein>
    <recommendedName>
        <fullName evidence="4">Component of SufBCD complex</fullName>
    </recommendedName>
</protein>
<evidence type="ECO:0000313" key="3">
    <source>
        <dbReference type="Proteomes" id="UP000051184"/>
    </source>
</evidence>
<proteinExistence type="predicted"/>
<dbReference type="AlphaFoldDB" id="A0A0P1IP17"/>
<evidence type="ECO:0000313" key="2">
    <source>
        <dbReference type="EMBL" id="CUK25327.1"/>
    </source>
</evidence>
<dbReference type="Proteomes" id="UP000051184">
    <property type="component" value="Unassembled WGS sequence"/>
</dbReference>
<keyword evidence="3" id="KW-1185">Reference proteome</keyword>
<dbReference type="EMBL" id="CYUE01000012">
    <property type="protein sequence ID" value="CUK25327.1"/>
    <property type="molecule type" value="Genomic_DNA"/>
</dbReference>
<gene>
    <name evidence="2" type="ORF">TA5114_01125</name>
</gene>
<accession>A0A0P1IP17</accession>
<dbReference type="RefSeq" id="WP_058314303.1">
    <property type="nucleotide sequence ID" value="NZ_CYTO01000024.1"/>
</dbReference>
<name>A0A0P1IP17_9RHOB</name>
<feature type="transmembrane region" description="Helical" evidence="1">
    <location>
        <begin position="104"/>
        <end position="125"/>
    </location>
</feature>
<feature type="transmembrane region" description="Helical" evidence="1">
    <location>
        <begin position="146"/>
        <end position="165"/>
    </location>
</feature>
<reference evidence="3" key="1">
    <citation type="submission" date="2015-09" db="EMBL/GenBank/DDBJ databases">
        <authorList>
            <person name="Rodrigo-Torres Lidia"/>
            <person name="Arahal R.David."/>
        </authorList>
    </citation>
    <scope>NUCLEOTIDE SEQUENCE [LARGE SCALE GENOMIC DNA]</scope>
    <source>
        <strain evidence="3">CECT 5114</strain>
    </source>
</reference>
<keyword evidence="1" id="KW-0812">Transmembrane</keyword>